<dbReference type="GO" id="GO:0016020">
    <property type="term" value="C:membrane"/>
    <property type="evidence" value="ECO:0007669"/>
    <property type="project" value="UniProtKB-SubCell"/>
</dbReference>
<dbReference type="AlphaFoldDB" id="A0A3P5XXI9"/>
<dbReference type="PANTHER" id="PTHR46825:SF11">
    <property type="entry name" value="PENICILLIN-BINDING PROTEIN 4"/>
    <property type="match status" value="1"/>
</dbReference>
<organism evidence="4 5">
    <name type="scientific">Filibacter tadaridae</name>
    <dbReference type="NCBI Taxonomy" id="2483811"/>
    <lineage>
        <taxon>Bacteria</taxon>
        <taxon>Bacillati</taxon>
        <taxon>Bacillota</taxon>
        <taxon>Bacilli</taxon>
        <taxon>Bacillales</taxon>
        <taxon>Caryophanaceae</taxon>
        <taxon>Filibacter</taxon>
    </lineage>
</organism>
<comment type="subcellular location">
    <subcellularLocation>
        <location evidence="1">Membrane</location>
    </subcellularLocation>
</comment>
<dbReference type="InterPro" id="IPR001466">
    <property type="entry name" value="Beta-lactam-related"/>
</dbReference>
<dbReference type="RefSeq" id="WP_124071879.1">
    <property type="nucleotide sequence ID" value="NZ_CBCRXF010000036.1"/>
</dbReference>
<evidence type="ECO:0000313" key="4">
    <source>
        <dbReference type="EMBL" id="VDC33902.1"/>
    </source>
</evidence>
<dbReference type="OrthoDB" id="9803467at2"/>
<dbReference type="SUPFAM" id="SSF56601">
    <property type="entry name" value="beta-lactamase/transpeptidase-like"/>
    <property type="match status" value="1"/>
</dbReference>
<protein>
    <submittedName>
        <fullName evidence="4">Penicillin-binding protein 4</fullName>
    </submittedName>
</protein>
<feature type="domain" description="Beta-lactamase-related" evidence="3">
    <location>
        <begin position="30"/>
        <end position="290"/>
    </location>
</feature>
<evidence type="ECO:0000259" key="3">
    <source>
        <dbReference type="Pfam" id="PF00144"/>
    </source>
</evidence>
<dbReference type="InterPro" id="IPR012338">
    <property type="entry name" value="Beta-lactam/transpept-like"/>
</dbReference>
<dbReference type="Proteomes" id="UP000270468">
    <property type="component" value="Unassembled WGS sequence"/>
</dbReference>
<sequence>MNKEKKLNYLKEKQDELLFSGAFYAGKTNEVLKGSNGYANFPEKIENKPNTRFAIASGCKIFTSVAICMLVEDGKISFESKLKDYIDIEFPHFDQDITIHHLLTHTSGVCDYFNEDIMDDFELLWKSRPMYHIRSPKDFLPMFQYEQMQERIESAFQYNNAGYILLGLIVEQVSQCNFTEFIKERIFHKAGMKDSGYFEMDRLPERTALGYIEEPEGKWKTNIYSLPAKGGPDGGAYVTVEDRVRFWQALTNNQLLSKEMTQTLLKPRVTVVAEDDIYYGYCGYMELDDDKEVVKYIQMGYDPGVNFREVYYPVTKTIIVVCSNESEGAYELLKEIENIL</sequence>
<dbReference type="PANTHER" id="PTHR46825">
    <property type="entry name" value="D-ALANYL-D-ALANINE-CARBOXYPEPTIDASE/ENDOPEPTIDASE AMPH"/>
    <property type="match status" value="1"/>
</dbReference>
<keyword evidence="5" id="KW-1185">Reference proteome</keyword>
<gene>
    <name evidence="4" type="primary">pbpE_3</name>
    <name evidence="4" type="ORF">FILTAD_03079</name>
</gene>
<dbReference type="EMBL" id="UXAV01000069">
    <property type="protein sequence ID" value="VDC33902.1"/>
    <property type="molecule type" value="Genomic_DNA"/>
</dbReference>
<dbReference type="InterPro" id="IPR050491">
    <property type="entry name" value="AmpC-like"/>
</dbReference>
<dbReference type="Gene3D" id="3.40.710.10">
    <property type="entry name" value="DD-peptidase/beta-lactamase superfamily"/>
    <property type="match status" value="1"/>
</dbReference>
<evidence type="ECO:0000256" key="1">
    <source>
        <dbReference type="ARBA" id="ARBA00004370"/>
    </source>
</evidence>
<name>A0A3P5XXI9_9BACL</name>
<reference evidence="4 5" key="1">
    <citation type="submission" date="2018-11" db="EMBL/GenBank/DDBJ databases">
        <authorList>
            <person name="Criscuolo A."/>
        </authorList>
    </citation>
    <scope>NUCLEOTIDE SEQUENCE [LARGE SCALE GENOMIC DNA]</scope>
    <source>
        <strain evidence="4">ATB-66</strain>
    </source>
</reference>
<evidence type="ECO:0000313" key="5">
    <source>
        <dbReference type="Proteomes" id="UP000270468"/>
    </source>
</evidence>
<proteinExistence type="predicted"/>
<evidence type="ECO:0000256" key="2">
    <source>
        <dbReference type="ARBA" id="ARBA00023136"/>
    </source>
</evidence>
<keyword evidence="2" id="KW-0472">Membrane</keyword>
<dbReference type="Pfam" id="PF00144">
    <property type="entry name" value="Beta-lactamase"/>
    <property type="match status" value="1"/>
</dbReference>
<accession>A0A3P5XXI9</accession>